<sequence>MGTHNTATMKEGAKSDRSARFEVEHVGGIEETTVEIPVGVTVLPGKNATNRTSFLQSIMAAMGSDWATLKCDADEGFVRLTHQGETYERQFSRTSDGEAICRGDGLLDDPSVAELFAFLLETNEARRAVARSDDLHDLIMQPVDIEGIRAEIRRVVDAKREINDELATIESLKRDLPDLEQQRSELRERIDSKRLELSDLEAEIDRTSTEIEESHKEQDRLEAKLTELRDRRSALNDVRNDIDKQEQSVAALKQERTELEAERGDLMSAVEGDDSDVDARIERLRAEKRDLNAKISDLQSVITFNEEMLDDADSAVLNAIESDPETMGDITSQLIERREEVTCWTCGSSVEKSDIDQTLDQLQRYRQEKLADIRSIESELEDLKERKRALEQQRQRRSQIDSQLDRIEAELAERTDRLQQLRDRRSELTSDIETLEADVESLRAEDFDEVLELHKEANQLEFDIETLESELESISEEIADTEDRIADADDLRERRSELNDDLEDLRTRIEQIETEAVEQFNHHMEQVLDILEYDNLNRIWIERLTASESTDDETVEETRFELHVVRSTETGAAYEDTIAHLSESEREVTGLIFALAGYLVHDLHGTVPFMLMDSLEAIDSERIAALVEYFAEYADYLVVALLPEDAQALPSDYNRVTEI</sequence>
<keyword evidence="4" id="KW-1185">Reference proteome</keyword>
<reference evidence="3" key="2">
    <citation type="submission" date="2020-09" db="EMBL/GenBank/DDBJ databases">
        <authorList>
            <person name="Sun Q."/>
            <person name="Ohkuma M."/>
        </authorList>
    </citation>
    <scope>NUCLEOTIDE SEQUENCE</scope>
    <source>
        <strain evidence="3">JCM 17820</strain>
    </source>
</reference>
<dbReference type="Proteomes" id="UP000605784">
    <property type="component" value="Unassembled WGS sequence"/>
</dbReference>
<name>A0A830GLP4_9EURY</name>
<organism evidence="3 4">
    <name type="scientific">Haloarcula pellucida</name>
    <dbReference type="NCBI Taxonomy" id="1427151"/>
    <lineage>
        <taxon>Archaea</taxon>
        <taxon>Methanobacteriati</taxon>
        <taxon>Methanobacteriota</taxon>
        <taxon>Stenosarchaea group</taxon>
        <taxon>Halobacteria</taxon>
        <taxon>Halobacteriales</taxon>
        <taxon>Haloarculaceae</taxon>
        <taxon>Haloarcula</taxon>
    </lineage>
</organism>
<evidence type="ECO:0000313" key="3">
    <source>
        <dbReference type="EMBL" id="GGN95742.1"/>
    </source>
</evidence>
<comment type="caution">
    <text evidence="3">The sequence shown here is derived from an EMBL/GenBank/DDBJ whole genome shotgun (WGS) entry which is preliminary data.</text>
</comment>
<reference evidence="3" key="1">
    <citation type="journal article" date="2014" name="Int. J. Syst. Evol. Microbiol.">
        <title>Complete genome sequence of Corynebacterium casei LMG S-19264T (=DSM 44701T), isolated from a smear-ripened cheese.</title>
        <authorList>
            <consortium name="US DOE Joint Genome Institute (JGI-PGF)"/>
            <person name="Walter F."/>
            <person name="Albersmeier A."/>
            <person name="Kalinowski J."/>
            <person name="Ruckert C."/>
        </authorList>
    </citation>
    <scope>NUCLEOTIDE SEQUENCE</scope>
    <source>
        <strain evidence="3">JCM 17820</strain>
    </source>
</reference>
<feature type="coiled-coil region" evidence="1">
    <location>
        <begin position="359"/>
        <end position="522"/>
    </location>
</feature>
<dbReference type="GO" id="GO:0016887">
    <property type="term" value="F:ATP hydrolysis activity"/>
    <property type="evidence" value="ECO:0007669"/>
    <property type="project" value="InterPro"/>
</dbReference>
<dbReference type="PANTHER" id="PTHR23159">
    <property type="entry name" value="CENTROSOMAL PROTEIN 2"/>
    <property type="match status" value="1"/>
</dbReference>
<dbReference type="NCBIfam" id="NF045487">
    <property type="entry name" value="ASRP"/>
    <property type="match status" value="1"/>
</dbReference>
<dbReference type="Gene3D" id="1.10.287.1490">
    <property type="match status" value="2"/>
</dbReference>
<dbReference type="SUPFAM" id="SSF52540">
    <property type="entry name" value="P-loop containing nucleoside triphosphate hydrolases"/>
    <property type="match status" value="1"/>
</dbReference>
<keyword evidence="1" id="KW-0175">Coiled coil</keyword>
<dbReference type="GO" id="GO:0006302">
    <property type="term" value="P:double-strand break repair"/>
    <property type="evidence" value="ECO:0007669"/>
    <property type="project" value="InterPro"/>
</dbReference>
<dbReference type="InterPro" id="IPR027417">
    <property type="entry name" value="P-loop_NTPase"/>
</dbReference>
<dbReference type="InterPro" id="IPR038729">
    <property type="entry name" value="Rad50/SbcC_AAA"/>
</dbReference>
<evidence type="ECO:0000259" key="2">
    <source>
        <dbReference type="Pfam" id="PF13476"/>
    </source>
</evidence>
<dbReference type="PANTHER" id="PTHR23159:SF31">
    <property type="entry name" value="CENTROSOME-ASSOCIATED PROTEIN CEP250 ISOFORM X1"/>
    <property type="match status" value="1"/>
</dbReference>
<accession>A0A830GLP4</accession>
<feature type="coiled-coil region" evidence="1">
    <location>
        <begin position="145"/>
        <end position="301"/>
    </location>
</feature>
<gene>
    <name evidence="3" type="ORF">GCM10009030_23250</name>
</gene>
<dbReference type="EMBL" id="BMOU01000003">
    <property type="protein sequence ID" value="GGN95742.1"/>
    <property type="molecule type" value="Genomic_DNA"/>
</dbReference>
<protein>
    <submittedName>
        <fullName evidence="3">Chromosome segregation protein SMC</fullName>
    </submittedName>
</protein>
<evidence type="ECO:0000313" key="4">
    <source>
        <dbReference type="Proteomes" id="UP000605784"/>
    </source>
</evidence>
<evidence type="ECO:0000256" key="1">
    <source>
        <dbReference type="SAM" id="Coils"/>
    </source>
</evidence>
<feature type="domain" description="Rad50/SbcC-type AAA" evidence="2">
    <location>
        <begin position="22"/>
        <end position="248"/>
    </location>
</feature>
<dbReference type="Pfam" id="PF13476">
    <property type="entry name" value="AAA_23"/>
    <property type="match status" value="1"/>
</dbReference>
<dbReference type="AlphaFoldDB" id="A0A830GLP4"/>
<proteinExistence type="predicted"/>